<keyword evidence="2" id="KW-1185">Reference proteome</keyword>
<protein>
    <submittedName>
        <fullName evidence="1">12103_t:CDS:1</fullName>
    </submittedName>
</protein>
<comment type="caution">
    <text evidence="1">The sequence shown here is derived from an EMBL/GenBank/DDBJ whole genome shotgun (WGS) entry which is preliminary data.</text>
</comment>
<evidence type="ECO:0000313" key="1">
    <source>
        <dbReference type="EMBL" id="CAG8439154.1"/>
    </source>
</evidence>
<accession>A0ACA9JW45</accession>
<sequence>MNINKFKIIILLLGLVTTCLSTITVINKTGYKMLVVIDNKSNFKLLEDSEVFHQSTKTLANSPKHEVLALLVPNDYTEWSYHYAETLDYFGLWRKGKDVVKLGKDTYMNYEDLKSLPIHKKQLAIPRLDSKANHILVLHGGIHEPVVLYICREGKYYPKSSDKEIRQKNKSDYVKGNDICSNFDTKRSSGKYKIEEIQNENNEIRYIEL</sequence>
<dbReference type="EMBL" id="CAJVPU010000052">
    <property type="protein sequence ID" value="CAG8439154.1"/>
    <property type="molecule type" value="Genomic_DNA"/>
</dbReference>
<evidence type="ECO:0000313" key="2">
    <source>
        <dbReference type="Proteomes" id="UP000789702"/>
    </source>
</evidence>
<reference evidence="1" key="1">
    <citation type="submission" date="2021-06" db="EMBL/GenBank/DDBJ databases">
        <authorList>
            <person name="Kallberg Y."/>
            <person name="Tangrot J."/>
            <person name="Rosling A."/>
        </authorList>
    </citation>
    <scope>NUCLEOTIDE SEQUENCE</scope>
    <source>
        <strain evidence="1">IL203A</strain>
    </source>
</reference>
<dbReference type="Proteomes" id="UP000789702">
    <property type="component" value="Unassembled WGS sequence"/>
</dbReference>
<name>A0ACA9JW45_9GLOM</name>
<organism evidence="1 2">
    <name type="scientific">Dentiscutata heterogama</name>
    <dbReference type="NCBI Taxonomy" id="1316150"/>
    <lineage>
        <taxon>Eukaryota</taxon>
        <taxon>Fungi</taxon>
        <taxon>Fungi incertae sedis</taxon>
        <taxon>Mucoromycota</taxon>
        <taxon>Glomeromycotina</taxon>
        <taxon>Glomeromycetes</taxon>
        <taxon>Diversisporales</taxon>
        <taxon>Gigasporaceae</taxon>
        <taxon>Dentiscutata</taxon>
    </lineage>
</organism>
<gene>
    <name evidence="1" type="ORF">DHETER_LOCUS132</name>
</gene>
<proteinExistence type="predicted"/>